<dbReference type="PANTHER" id="PTHR47926">
    <property type="entry name" value="PENTATRICOPEPTIDE REPEAT-CONTAINING PROTEIN"/>
    <property type="match status" value="1"/>
</dbReference>
<dbReference type="FunFam" id="1.25.40.10:FF:000344">
    <property type="entry name" value="Pentatricopeptide repeat-containing protein"/>
    <property type="match status" value="1"/>
</dbReference>
<dbReference type="InterPro" id="IPR046960">
    <property type="entry name" value="PPR_At4g14850-like_plant"/>
</dbReference>
<dbReference type="FunFam" id="1.25.40.10:FF:000073">
    <property type="entry name" value="Pentatricopeptide repeat-containing protein chloroplastic"/>
    <property type="match status" value="2"/>
</dbReference>
<feature type="repeat" description="PPR" evidence="2">
    <location>
        <begin position="1110"/>
        <end position="1144"/>
    </location>
</feature>
<feature type="repeat" description="PPR" evidence="2">
    <location>
        <begin position="669"/>
        <end position="703"/>
    </location>
</feature>
<evidence type="ECO:0000313" key="4">
    <source>
        <dbReference type="Proteomes" id="UP000825935"/>
    </source>
</evidence>
<sequence length="1298" mass="144530">MTSFHLHGGVNFYDHEKGSLGASRFPGIQENSIFLSWHSRSSQKVSLSKSCVIAFLKLDAPENPYSGDHSNLQAEIVSLVEDRNDERDFGYHYRRKSSHDVVPNYKCSLQLEKRIPSETSLPEERISRVLENARTHNMLCNSSETASPTANTESRVVDSEIIMDEKGAYSPFCSPDHPSLHYETHIYFPFSNAIPELSSVDDLIRFFKEWRRKNDPLFAIKAHFHACYLGLDTHRELGNHLVPMFVDCGCLSEGQKVFNKLTFQNEHSWTSLIQGCIRQGDCQYAFNLFRLMEQSQVVASSHTFVALLQACAAERLVEIGWELHAEIIKRGHDTDLFVGNVLLDMYFKCFFLEEAHKVFDVLPSHDVVSWNTLISGYVGHGHNEEALRCLEDMQEQGLYCNDLTFIVGLKAATNIGAFDKGLAIHAEIARECHEYSFNLGSTLVDMYAKCGALLEAKDTFNDIVDQDAISWNPLITTYGEHGLEVEALECLKDMKIRGFVPDVVGLIGCMKACGKVGAIRNGHELHAECTKRGIERGAHVGSALIDMYGNLGAIDESEKVFSALTIQSVVTWTALIASYADSGFAEEALHSLEQMQIHSMVPNDITLVCCLKACGSILTIERGREIHMEIVKLGFEKDSLVGSSLVDMYGKCCTLSEANKSFSMLPERGVVAWTALISGYIDSGFNEEALCAFKQMQCEYVMPNIVTFICGLKACGNLTSLSTGLELHKCIIVQGLESEPLVSAALVDMYVNCGSVSDAFRVFEELPAQDVATWNALMAGCIDNGLYEEAIYHFSQMQLEGICPNSITFVLLLKAYGILQAVQRGEELFIRITKQGLDEDPYVGNTLIDFFSKCDRLADAQKVLSNLPIHNVVSWTSLISGYVEHGYYEEAMEYASIMKSEGILPDGGTFICCLKACCHMGAIDRGYETHMELIMESFDNDVLVENTLVDMYAKNACLEEARDVFYEMQVQDVVGWTSLIGGYALYMDGHQTLEIFQQMQLAGAAPDAMTWNNVILGFAEEGESFRAYTLYGQMLEQGLLPNMVTSTNVLKACGSIAALQIGRRIAASAYGQAGLVQVETALENAIMDMYGRCGSMADAQKLFDLMPSRELITWNGLITGYARQGQSDIVFSLMLKMKDEGFQPNQVTLLSALNACNHAGLLNRAREYLKNMEAGYQLDANIMHHNCMIDMLSRAGRFGEALAWIEKMPVQPNLVSWITVLNSCQIWGNVELGKYIFENLQRSDAGNRTAFVLMGNIYANANMWDQVRKIEIMRESLDSSETASLTKKPEALHLITAS</sequence>
<name>A0A8T2T7F1_CERRI</name>
<dbReference type="GO" id="GO:0003729">
    <property type="term" value="F:mRNA binding"/>
    <property type="evidence" value="ECO:0007669"/>
    <property type="project" value="UniProtKB-ARBA"/>
</dbReference>
<feature type="repeat" description="PPR" evidence="2">
    <location>
        <begin position="265"/>
        <end position="299"/>
    </location>
</feature>
<dbReference type="Gene3D" id="1.25.40.10">
    <property type="entry name" value="Tetratricopeptide repeat domain"/>
    <property type="match status" value="8"/>
</dbReference>
<dbReference type="Proteomes" id="UP000825935">
    <property type="component" value="Chromosome 15"/>
</dbReference>
<feature type="repeat" description="PPR" evidence="2">
    <location>
        <begin position="1007"/>
        <end position="1041"/>
    </location>
</feature>
<feature type="repeat" description="PPR" evidence="2">
    <location>
        <begin position="467"/>
        <end position="501"/>
    </location>
</feature>
<dbReference type="InterPro" id="IPR046848">
    <property type="entry name" value="E_motif"/>
</dbReference>
<dbReference type="Pfam" id="PF20431">
    <property type="entry name" value="E_motif"/>
    <property type="match status" value="1"/>
</dbReference>
<evidence type="ECO:0000313" key="3">
    <source>
        <dbReference type="EMBL" id="KAH7405100.1"/>
    </source>
</evidence>
<protein>
    <recommendedName>
        <fullName evidence="5">Pentatricopeptide repeat-containing protein</fullName>
    </recommendedName>
</protein>
<dbReference type="PROSITE" id="PS51375">
    <property type="entry name" value="PPR"/>
    <property type="match status" value="9"/>
</dbReference>
<evidence type="ECO:0008006" key="5">
    <source>
        <dbReference type="Google" id="ProtNLM"/>
    </source>
</evidence>
<gene>
    <name evidence="3" type="ORF">KP509_15G056400</name>
</gene>
<dbReference type="GO" id="GO:0009451">
    <property type="term" value="P:RNA modification"/>
    <property type="evidence" value="ECO:0007669"/>
    <property type="project" value="InterPro"/>
</dbReference>
<feature type="repeat" description="PPR" evidence="2">
    <location>
        <begin position="366"/>
        <end position="400"/>
    </location>
</feature>
<dbReference type="InterPro" id="IPR002885">
    <property type="entry name" value="PPR_rpt"/>
</dbReference>
<dbReference type="InterPro" id="IPR011990">
    <property type="entry name" value="TPR-like_helical_dom_sf"/>
</dbReference>
<comment type="caution">
    <text evidence="3">The sequence shown here is derived from an EMBL/GenBank/DDBJ whole genome shotgun (WGS) entry which is preliminary data.</text>
</comment>
<reference evidence="3" key="1">
    <citation type="submission" date="2021-08" db="EMBL/GenBank/DDBJ databases">
        <title>WGS assembly of Ceratopteris richardii.</title>
        <authorList>
            <person name="Marchant D.B."/>
            <person name="Chen G."/>
            <person name="Jenkins J."/>
            <person name="Shu S."/>
            <person name="Leebens-Mack J."/>
            <person name="Grimwood J."/>
            <person name="Schmutz J."/>
            <person name="Soltis P."/>
            <person name="Soltis D."/>
            <person name="Chen Z.-H."/>
        </authorList>
    </citation>
    <scope>NUCLEOTIDE SEQUENCE</scope>
    <source>
        <strain evidence="3">Whitten #5841</strain>
        <tissue evidence="3">Leaf</tissue>
    </source>
</reference>
<proteinExistence type="predicted"/>
<keyword evidence="4" id="KW-1185">Reference proteome</keyword>
<keyword evidence="1" id="KW-0677">Repeat</keyword>
<dbReference type="Pfam" id="PF13041">
    <property type="entry name" value="PPR_2"/>
    <property type="match status" value="7"/>
</dbReference>
<dbReference type="EMBL" id="CM035420">
    <property type="protein sequence ID" value="KAH7405100.1"/>
    <property type="molecule type" value="Genomic_DNA"/>
</dbReference>
<organism evidence="3 4">
    <name type="scientific">Ceratopteris richardii</name>
    <name type="common">Triangle waterfern</name>
    <dbReference type="NCBI Taxonomy" id="49495"/>
    <lineage>
        <taxon>Eukaryota</taxon>
        <taxon>Viridiplantae</taxon>
        <taxon>Streptophyta</taxon>
        <taxon>Embryophyta</taxon>
        <taxon>Tracheophyta</taxon>
        <taxon>Polypodiopsida</taxon>
        <taxon>Polypodiidae</taxon>
        <taxon>Polypodiales</taxon>
        <taxon>Pteridineae</taxon>
        <taxon>Pteridaceae</taxon>
        <taxon>Parkerioideae</taxon>
        <taxon>Ceratopteris</taxon>
    </lineage>
</organism>
<dbReference type="PANTHER" id="PTHR47926:SF382">
    <property type="entry name" value="PENTACOTRIPEPTIDE-REPEAT REGION OF PRORP DOMAIN-CONTAINING PROTEIN"/>
    <property type="match status" value="1"/>
</dbReference>
<dbReference type="FunFam" id="1.25.40.10:FF:000090">
    <property type="entry name" value="Pentatricopeptide repeat-containing protein, chloroplastic"/>
    <property type="match status" value="1"/>
</dbReference>
<feature type="repeat" description="PPR" evidence="2">
    <location>
        <begin position="871"/>
        <end position="905"/>
    </location>
</feature>
<feature type="repeat" description="PPR" evidence="2">
    <location>
        <begin position="770"/>
        <end position="804"/>
    </location>
</feature>
<dbReference type="Pfam" id="PF01535">
    <property type="entry name" value="PPR"/>
    <property type="match status" value="5"/>
</dbReference>
<feature type="repeat" description="PPR" evidence="2">
    <location>
        <begin position="568"/>
        <end position="602"/>
    </location>
</feature>
<evidence type="ECO:0000256" key="2">
    <source>
        <dbReference type="PROSITE-ProRule" id="PRU00708"/>
    </source>
</evidence>
<evidence type="ECO:0000256" key="1">
    <source>
        <dbReference type="ARBA" id="ARBA00022737"/>
    </source>
</evidence>
<accession>A0A8T2T7F1</accession>
<dbReference type="NCBIfam" id="TIGR00756">
    <property type="entry name" value="PPR"/>
    <property type="match status" value="9"/>
</dbReference>